<keyword evidence="22" id="KW-1185">Reference proteome</keyword>
<feature type="active site" description="Proton donor" evidence="19">
    <location>
        <position position="242"/>
    </location>
</feature>
<comment type="function">
    <text evidence="2 19">Cell wall formation.</text>
</comment>
<dbReference type="InterPro" id="IPR036318">
    <property type="entry name" value="FAD-bd_PCMH-like_sf"/>
</dbReference>
<dbReference type="AlphaFoldDB" id="C3X5J5"/>
<dbReference type="SUPFAM" id="SSF56194">
    <property type="entry name" value="Uridine diphospho-N-Acetylenolpyruvylglucosamine reductase, MurB, C-terminal domain"/>
    <property type="match status" value="1"/>
</dbReference>
<evidence type="ECO:0000256" key="16">
    <source>
        <dbReference type="ARBA" id="ARBA00023316"/>
    </source>
</evidence>
<evidence type="ECO:0000256" key="2">
    <source>
        <dbReference type="ARBA" id="ARBA00003921"/>
    </source>
</evidence>
<dbReference type="Gene3D" id="3.30.465.10">
    <property type="match status" value="1"/>
</dbReference>
<dbReference type="PANTHER" id="PTHR21071:SF4">
    <property type="entry name" value="UDP-N-ACETYLENOLPYRUVOYLGLUCOSAMINE REDUCTASE"/>
    <property type="match status" value="1"/>
</dbReference>
<evidence type="ECO:0000256" key="11">
    <source>
        <dbReference type="ARBA" id="ARBA00022857"/>
    </source>
</evidence>
<comment type="subcellular location">
    <subcellularLocation>
        <location evidence="3 19">Cytoplasm</location>
    </subcellularLocation>
</comment>
<dbReference type="GO" id="GO:0008762">
    <property type="term" value="F:UDP-N-acetylmuramate dehydrogenase activity"/>
    <property type="evidence" value="ECO:0007669"/>
    <property type="project" value="UniProtKB-UniRule"/>
</dbReference>
<keyword evidence="7 19" id="KW-0963">Cytoplasm</keyword>
<comment type="caution">
    <text evidence="21">The sequence shown here is derived from an EMBL/GenBank/DDBJ whole genome shotgun (WGS) entry which is preliminary data.</text>
</comment>
<reference evidence="21" key="1">
    <citation type="submission" date="2011-10" db="EMBL/GenBank/DDBJ databases">
        <title>The Genome Sequence of Oxalobacter formigenes HOxBLS.</title>
        <authorList>
            <consortium name="The Broad Institute Genome Sequencing Platform"/>
            <person name="Earl A."/>
            <person name="Ward D."/>
            <person name="Feldgarden M."/>
            <person name="Gevers D."/>
            <person name="Allison M.J."/>
            <person name="Humphrey S."/>
            <person name="Young S.K."/>
            <person name="Zeng Q."/>
            <person name="Gargeya S."/>
            <person name="Fitzgerald M."/>
            <person name="Haas B."/>
            <person name="Abouelleil A."/>
            <person name="Alvarado L."/>
            <person name="Arachchi H.M."/>
            <person name="Berlin A."/>
            <person name="Brown A."/>
            <person name="Chapman S.B."/>
            <person name="Chen Z."/>
            <person name="Dunbar C."/>
            <person name="Freedman E."/>
            <person name="Gearin G."/>
            <person name="Goldberg J."/>
            <person name="Griggs A."/>
            <person name="Gujja S."/>
            <person name="Heiman D."/>
            <person name="Howarth C."/>
            <person name="Larson L."/>
            <person name="Lui A."/>
            <person name="MacDonald P.J.P."/>
            <person name="Montmayeur A."/>
            <person name="Murphy C."/>
            <person name="Neiman D."/>
            <person name="Pearson M."/>
            <person name="Priest M."/>
            <person name="Roberts A."/>
            <person name="Saif S."/>
            <person name="Shea T."/>
            <person name="Shenoy N."/>
            <person name="Sisk P."/>
            <person name="Stolte C."/>
            <person name="Sykes S."/>
            <person name="Wortman J."/>
            <person name="Nusbaum C."/>
            <person name="Birren B."/>
        </authorList>
    </citation>
    <scope>NUCLEOTIDE SEQUENCE [LARGE SCALE GENOMIC DNA]</scope>
    <source>
        <strain evidence="21">HOxBLS</strain>
    </source>
</reference>
<evidence type="ECO:0000256" key="6">
    <source>
        <dbReference type="ARBA" id="ARBA00015188"/>
    </source>
</evidence>
<dbReference type="HAMAP" id="MF_00037">
    <property type="entry name" value="MurB"/>
    <property type="match status" value="1"/>
</dbReference>
<dbReference type="Proteomes" id="UP000003973">
    <property type="component" value="Unassembled WGS sequence"/>
</dbReference>
<dbReference type="GO" id="GO:0009252">
    <property type="term" value="P:peptidoglycan biosynthetic process"/>
    <property type="evidence" value="ECO:0007669"/>
    <property type="project" value="UniProtKB-UniRule"/>
</dbReference>
<feature type="active site" evidence="19">
    <location>
        <position position="168"/>
    </location>
</feature>
<evidence type="ECO:0000256" key="19">
    <source>
        <dbReference type="HAMAP-Rule" id="MF_00037"/>
    </source>
</evidence>
<comment type="catalytic activity">
    <reaction evidence="18 19">
        <text>UDP-N-acetyl-alpha-D-muramate + NADP(+) = UDP-N-acetyl-3-O-(1-carboxyvinyl)-alpha-D-glucosamine + NADPH + H(+)</text>
        <dbReference type="Rhea" id="RHEA:12248"/>
        <dbReference type="ChEBI" id="CHEBI:15378"/>
        <dbReference type="ChEBI" id="CHEBI:57783"/>
        <dbReference type="ChEBI" id="CHEBI:58349"/>
        <dbReference type="ChEBI" id="CHEBI:68483"/>
        <dbReference type="ChEBI" id="CHEBI:70757"/>
        <dbReference type="EC" id="1.3.1.98"/>
    </reaction>
</comment>
<dbReference type="InterPro" id="IPR016166">
    <property type="entry name" value="FAD-bd_PCMH"/>
</dbReference>
<accession>C3X5J5</accession>
<evidence type="ECO:0000256" key="3">
    <source>
        <dbReference type="ARBA" id="ARBA00004496"/>
    </source>
</evidence>
<evidence type="ECO:0000256" key="5">
    <source>
        <dbReference type="ARBA" id="ARBA00012518"/>
    </source>
</evidence>
<keyword evidence="11 19" id="KW-0521">NADP</keyword>
<dbReference type="NCBIfam" id="NF010478">
    <property type="entry name" value="PRK13903.1"/>
    <property type="match status" value="1"/>
</dbReference>
<dbReference type="EMBL" id="ACDP02000002">
    <property type="protein sequence ID" value="EEO28481.1"/>
    <property type="molecule type" value="Genomic_DNA"/>
</dbReference>
<dbReference type="GO" id="GO:0071555">
    <property type="term" value="P:cell wall organization"/>
    <property type="evidence" value="ECO:0007669"/>
    <property type="project" value="UniProtKB-KW"/>
</dbReference>
<dbReference type="GO" id="GO:0008360">
    <property type="term" value="P:regulation of cell shape"/>
    <property type="evidence" value="ECO:0007669"/>
    <property type="project" value="UniProtKB-KW"/>
</dbReference>
<dbReference type="InterPro" id="IPR016169">
    <property type="entry name" value="FAD-bd_PCMH_sub2"/>
</dbReference>
<dbReference type="InterPro" id="IPR016167">
    <property type="entry name" value="FAD-bd_PCMH_sub1"/>
</dbReference>
<keyword evidence="14 19" id="KW-0560">Oxidoreductase</keyword>
<dbReference type="InterPro" id="IPR036635">
    <property type="entry name" value="MurB_C_sf"/>
</dbReference>
<comment type="cofactor">
    <cofactor evidence="1 19">
        <name>FAD</name>
        <dbReference type="ChEBI" id="CHEBI:57692"/>
    </cofactor>
</comment>
<evidence type="ECO:0000313" key="22">
    <source>
        <dbReference type="Proteomes" id="UP000003973"/>
    </source>
</evidence>
<keyword evidence="8 19" id="KW-0132">Cell division</keyword>
<comment type="similarity">
    <text evidence="19">Belongs to the MurB family.</text>
</comment>
<evidence type="ECO:0000256" key="4">
    <source>
        <dbReference type="ARBA" id="ARBA00004752"/>
    </source>
</evidence>
<keyword evidence="16 19" id="KW-0961">Cell wall biogenesis/degradation</keyword>
<evidence type="ECO:0000256" key="15">
    <source>
        <dbReference type="ARBA" id="ARBA00023306"/>
    </source>
</evidence>
<organism evidence="21 22">
    <name type="scientific">Oxalobacter paraformigenes</name>
    <dbReference type="NCBI Taxonomy" id="556268"/>
    <lineage>
        <taxon>Bacteria</taxon>
        <taxon>Pseudomonadati</taxon>
        <taxon>Pseudomonadota</taxon>
        <taxon>Betaproteobacteria</taxon>
        <taxon>Burkholderiales</taxon>
        <taxon>Oxalobacteraceae</taxon>
        <taxon>Oxalobacter</taxon>
    </lineage>
</organism>
<dbReference type="InterPro" id="IPR003170">
    <property type="entry name" value="MurB"/>
</dbReference>
<name>C3X5J5_9BURK</name>
<evidence type="ECO:0000256" key="8">
    <source>
        <dbReference type="ARBA" id="ARBA00022618"/>
    </source>
</evidence>
<comment type="pathway">
    <text evidence="4 19">Cell wall biogenesis; peptidoglycan biosynthesis.</text>
</comment>
<dbReference type="NCBIfam" id="TIGR00179">
    <property type="entry name" value="murB"/>
    <property type="match status" value="1"/>
</dbReference>
<keyword evidence="9 19" id="KW-0285">Flavoprotein</keyword>
<dbReference type="PROSITE" id="PS51387">
    <property type="entry name" value="FAD_PCMH"/>
    <property type="match status" value="1"/>
</dbReference>
<proteinExistence type="inferred from homology"/>
<dbReference type="HOGENOM" id="CLU_035304_0_0_4"/>
<dbReference type="GO" id="GO:0071949">
    <property type="term" value="F:FAD binding"/>
    <property type="evidence" value="ECO:0007669"/>
    <property type="project" value="InterPro"/>
</dbReference>
<keyword evidence="12 19" id="KW-0133">Cell shape</keyword>
<evidence type="ECO:0000256" key="7">
    <source>
        <dbReference type="ARBA" id="ARBA00022490"/>
    </source>
</evidence>
<dbReference type="UniPathway" id="UPA00219"/>
<evidence type="ECO:0000256" key="12">
    <source>
        <dbReference type="ARBA" id="ARBA00022960"/>
    </source>
</evidence>
<dbReference type="NCBIfam" id="NF000755">
    <property type="entry name" value="PRK00046.1"/>
    <property type="match status" value="1"/>
</dbReference>
<dbReference type="InterPro" id="IPR006094">
    <property type="entry name" value="Oxid_FAD_bind_N"/>
</dbReference>
<dbReference type="EC" id="1.3.1.98" evidence="5 19"/>
<protein>
    <recommendedName>
        <fullName evidence="6 19">UDP-N-acetylenolpyruvoylglucosamine reductase</fullName>
        <ecNumber evidence="5 19">1.3.1.98</ecNumber>
    </recommendedName>
    <alternativeName>
        <fullName evidence="17 19">UDP-N-acetylmuramate dehydrogenase</fullName>
    </alternativeName>
</protein>
<dbReference type="Gene3D" id="3.90.78.10">
    <property type="entry name" value="UDP-N-acetylenolpyruvoylglucosamine reductase, C-terminal domain"/>
    <property type="match status" value="1"/>
</dbReference>
<evidence type="ECO:0000256" key="13">
    <source>
        <dbReference type="ARBA" id="ARBA00022984"/>
    </source>
</evidence>
<dbReference type="RefSeq" id="WP_005878213.1">
    <property type="nucleotide sequence ID" value="NZ_CABMNL010000001.1"/>
</dbReference>
<evidence type="ECO:0000256" key="14">
    <source>
        <dbReference type="ARBA" id="ARBA00023002"/>
    </source>
</evidence>
<keyword evidence="10 19" id="KW-0274">FAD</keyword>
<evidence type="ECO:0000259" key="20">
    <source>
        <dbReference type="PROSITE" id="PS51387"/>
    </source>
</evidence>
<dbReference type="InterPro" id="IPR011601">
    <property type="entry name" value="MurB_C"/>
</dbReference>
<dbReference type="PANTHER" id="PTHR21071">
    <property type="entry name" value="UDP-N-ACETYLENOLPYRUVOYLGLUCOSAMINE REDUCTASE"/>
    <property type="match status" value="1"/>
</dbReference>
<evidence type="ECO:0000256" key="17">
    <source>
        <dbReference type="ARBA" id="ARBA00031026"/>
    </source>
</evidence>
<dbReference type="Pfam" id="PF02873">
    <property type="entry name" value="MurB_C"/>
    <property type="match status" value="1"/>
</dbReference>
<dbReference type="eggNOG" id="COG0812">
    <property type="taxonomic scope" value="Bacteria"/>
</dbReference>
<dbReference type="GO" id="GO:0005829">
    <property type="term" value="C:cytosol"/>
    <property type="evidence" value="ECO:0007669"/>
    <property type="project" value="TreeGrafter"/>
</dbReference>
<keyword evidence="15 19" id="KW-0131">Cell cycle</keyword>
<evidence type="ECO:0000256" key="18">
    <source>
        <dbReference type="ARBA" id="ARBA00048914"/>
    </source>
</evidence>
<gene>
    <name evidence="19" type="primary">murB</name>
    <name evidence="21" type="ORF">OFAG_01634</name>
</gene>
<evidence type="ECO:0000256" key="9">
    <source>
        <dbReference type="ARBA" id="ARBA00022630"/>
    </source>
</evidence>
<dbReference type="Gene3D" id="3.30.43.10">
    <property type="entry name" value="Uridine Diphospho-n-acetylenolpyruvylglucosamine Reductase, domain 2"/>
    <property type="match status" value="1"/>
</dbReference>
<evidence type="ECO:0000256" key="1">
    <source>
        <dbReference type="ARBA" id="ARBA00001974"/>
    </source>
</evidence>
<sequence>MNFPDFIKRDFSLRSFNTFGIDETASLYMEVKTVDDLMQIYRHASLMKVPRLIVGGGSNLLLTGHFDGLALRMAMKGMHIEREDKEYVYVSAAAGEKWHDLVSWTLKSGLGGLENLSWIPGTVGAAPVQNIGAYGAELKDCFFSLKAFDFEKGILIELGKADCRFAYRSSVFKNALRNRVAIVEVTFALPKSWKPNITYAEVEREVKRRGITGPTPEEISEIIVEIRQRKLPDPAVLGNAGSFFKNPAITAERLSELKINYPGMPAYIQTDGRYRIAAGWLIDQCGWKGRRMGNAGVCETQALVLVNHGRASGADIATLAKAIEKEVFDRFAIRLEPEPVFV</sequence>
<dbReference type="Pfam" id="PF01565">
    <property type="entry name" value="FAD_binding_4"/>
    <property type="match status" value="1"/>
</dbReference>
<feature type="active site" evidence="19">
    <location>
        <position position="338"/>
    </location>
</feature>
<evidence type="ECO:0000313" key="21">
    <source>
        <dbReference type="EMBL" id="EEO28481.1"/>
    </source>
</evidence>
<feature type="domain" description="FAD-binding PCMH-type" evidence="20">
    <location>
        <begin position="21"/>
        <end position="192"/>
    </location>
</feature>
<keyword evidence="13 19" id="KW-0573">Peptidoglycan synthesis</keyword>
<evidence type="ECO:0000256" key="10">
    <source>
        <dbReference type="ARBA" id="ARBA00022827"/>
    </source>
</evidence>
<dbReference type="SUPFAM" id="SSF56176">
    <property type="entry name" value="FAD-binding/transporter-associated domain-like"/>
    <property type="match status" value="1"/>
</dbReference>
<dbReference type="GO" id="GO:0051301">
    <property type="term" value="P:cell division"/>
    <property type="evidence" value="ECO:0007669"/>
    <property type="project" value="UniProtKB-KW"/>
</dbReference>